<evidence type="ECO:0000313" key="2">
    <source>
        <dbReference type="Proteomes" id="UP000191905"/>
    </source>
</evidence>
<dbReference type="EMBL" id="MDET01000016">
    <property type="protein sequence ID" value="OQM75379.1"/>
    <property type="molecule type" value="Genomic_DNA"/>
</dbReference>
<dbReference type="AlphaFoldDB" id="A0A1V8RQW5"/>
<accession>A0A1V8RQW5</accession>
<evidence type="ECO:0008006" key="3">
    <source>
        <dbReference type="Google" id="ProtNLM"/>
    </source>
</evidence>
<sequence>MFAFADETGNSGRNIFDQNEYFRLGAILATTDIAPVAKAAMTPFLEQQGVDRFHAHEWPEETVAELGHAVLDVLDKSGAWVFSLTEIHKPYMAPTKFVDVIFDAGENKAVPGKWYWDELNRHVLCLTIDRAMSRDTAKLFWDSYLVDDFTGIVNCVDLVDAALDRRAAPPAVLDVIGGAFDYARQRPADFTLANTQKRKGYQANTPNVVAFTRLFQAIHDFAAKETSPPERLVHDQQDEFRKTLAETYAKFGSIIWHDSSDGAFPDASLAEYELARFEMPSSKDNAGLQATDLLLWVAQRTPRSFELLRLKDTLKGKTDDFTLSRRMSELIVHVHLLRHERRRAERNL</sequence>
<gene>
    <name evidence="1" type="ORF">BFN67_18235</name>
</gene>
<dbReference type="STRING" id="1873176.BFN67_18235"/>
<dbReference type="Proteomes" id="UP000191905">
    <property type="component" value="Unassembled WGS sequence"/>
</dbReference>
<reference evidence="1 2" key="1">
    <citation type="journal article" date="2016" name="Int. J. Syst. Evol. Microbiol.">
        <title>Pseudaminobacter manganicus sp. nov., isolated from sludge of a manganese mine.</title>
        <authorList>
            <person name="Li J."/>
            <person name="Huang J."/>
            <person name="Liao S."/>
            <person name="Wang G."/>
        </authorList>
    </citation>
    <scope>NUCLEOTIDE SEQUENCE [LARGE SCALE GENOMIC DNA]</scope>
    <source>
        <strain evidence="1 2">JH-7</strain>
    </source>
</reference>
<evidence type="ECO:0000313" key="1">
    <source>
        <dbReference type="EMBL" id="OQM75379.1"/>
    </source>
</evidence>
<proteinExistence type="predicted"/>
<protein>
    <recommendedName>
        <fullName evidence="3">DUF3800 domain-containing protein</fullName>
    </recommendedName>
</protein>
<organism evidence="1 2">
    <name type="scientific">Manganibacter manganicus</name>
    <dbReference type="NCBI Taxonomy" id="1873176"/>
    <lineage>
        <taxon>Bacteria</taxon>
        <taxon>Pseudomonadati</taxon>
        <taxon>Pseudomonadota</taxon>
        <taxon>Alphaproteobacteria</taxon>
        <taxon>Hyphomicrobiales</taxon>
        <taxon>Phyllobacteriaceae</taxon>
        <taxon>Manganibacter</taxon>
    </lineage>
</organism>
<dbReference type="InterPro" id="IPR024524">
    <property type="entry name" value="DUF3800"/>
</dbReference>
<name>A0A1V8RQW5_9HYPH</name>
<dbReference type="RefSeq" id="WP_080919786.1">
    <property type="nucleotide sequence ID" value="NZ_MDET01000016.1"/>
</dbReference>
<comment type="caution">
    <text evidence="1">The sequence shown here is derived from an EMBL/GenBank/DDBJ whole genome shotgun (WGS) entry which is preliminary data.</text>
</comment>
<dbReference type="OrthoDB" id="7528126at2"/>
<dbReference type="Pfam" id="PF12686">
    <property type="entry name" value="DUF3800"/>
    <property type="match status" value="1"/>
</dbReference>
<keyword evidence="2" id="KW-1185">Reference proteome</keyword>